<protein>
    <recommendedName>
        <fullName evidence="4">Zinc transporter ZupT</fullName>
    </recommendedName>
</protein>
<evidence type="ECO:0000313" key="3">
    <source>
        <dbReference type="Proteomes" id="UP000184268"/>
    </source>
</evidence>
<feature type="transmembrane region" description="Helical" evidence="1">
    <location>
        <begin position="31"/>
        <end position="52"/>
    </location>
</feature>
<feature type="transmembrane region" description="Helical" evidence="1">
    <location>
        <begin position="177"/>
        <end position="193"/>
    </location>
</feature>
<feature type="transmembrane region" description="Helical" evidence="1">
    <location>
        <begin position="116"/>
        <end position="138"/>
    </location>
</feature>
<feature type="transmembrane region" description="Helical" evidence="1">
    <location>
        <begin position="145"/>
        <end position="165"/>
    </location>
</feature>
<dbReference type="Proteomes" id="UP000184268">
    <property type="component" value="Unassembled WGS sequence"/>
</dbReference>
<feature type="transmembrane region" description="Helical" evidence="1">
    <location>
        <begin position="89"/>
        <end position="110"/>
    </location>
</feature>
<feature type="transmembrane region" description="Helical" evidence="1">
    <location>
        <begin position="58"/>
        <end position="77"/>
    </location>
</feature>
<keyword evidence="3" id="KW-1185">Reference proteome</keyword>
<sequence>MNYLIASLLILAVGPLLFHALRGLPRFLDSITAFVMVTLAGLILFDILPSLWRLGGPWILPFLLLGVAGPTLAERGFQRISGLTHNLTLSLGLMGLMLHTLTDGSALALASQAQGHPLLALGVVLHRLPAGLAVWWLLRPAFGRTAASAALGLMMLCTVLGFTLGETVLAPLASTELVWLQAFVTGSILHVLLHRPHEHQHEADDHRHGLQLSTGHYLGAAIGLLFLALLMLSHGTHDHHPGHSHDHSEHPH</sequence>
<feature type="transmembrane region" description="Helical" evidence="1">
    <location>
        <begin position="214"/>
        <end position="232"/>
    </location>
</feature>
<evidence type="ECO:0000313" key="2">
    <source>
        <dbReference type="EMBL" id="SHI01373.1"/>
    </source>
</evidence>
<proteinExistence type="predicted"/>
<dbReference type="OrthoDB" id="6397936at2"/>
<keyword evidence="1" id="KW-1133">Transmembrane helix</keyword>
<name>A0A1M5XQ29_9GAMM</name>
<keyword evidence="1" id="KW-0812">Transmembrane</keyword>
<gene>
    <name evidence="2" type="ORF">SAMN02745129_3559</name>
</gene>
<organism evidence="2 3">
    <name type="scientific">Ferrimonas marina</name>
    <dbReference type="NCBI Taxonomy" id="299255"/>
    <lineage>
        <taxon>Bacteria</taxon>
        <taxon>Pseudomonadati</taxon>
        <taxon>Pseudomonadota</taxon>
        <taxon>Gammaproteobacteria</taxon>
        <taxon>Alteromonadales</taxon>
        <taxon>Ferrimonadaceae</taxon>
        <taxon>Ferrimonas</taxon>
    </lineage>
</organism>
<dbReference type="RefSeq" id="WP_067659883.1">
    <property type="nucleotide sequence ID" value="NZ_FQXG01000006.1"/>
</dbReference>
<evidence type="ECO:0000256" key="1">
    <source>
        <dbReference type="SAM" id="Phobius"/>
    </source>
</evidence>
<evidence type="ECO:0008006" key="4">
    <source>
        <dbReference type="Google" id="ProtNLM"/>
    </source>
</evidence>
<dbReference type="AlphaFoldDB" id="A0A1M5XQ29"/>
<reference evidence="3" key="1">
    <citation type="submission" date="2016-11" db="EMBL/GenBank/DDBJ databases">
        <authorList>
            <person name="Varghese N."/>
            <person name="Submissions S."/>
        </authorList>
    </citation>
    <scope>NUCLEOTIDE SEQUENCE [LARGE SCALE GENOMIC DNA]</scope>
    <source>
        <strain evidence="3">DSM 16917</strain>
    </source>
</reference>
<keyword evidence="1" id="KW-0472">Membrane</keyword>
<dbReference type="STRING" id="299255.SAMN02745129_3559"/>
<dbReference type="EMBL" id="FQXG01000006">
    <property type="protein sequence ID" value="SHI01373.1"/>
    <property type="molecule type" value="Genomic_DNA"/>
</dbReference>
<feature type="transmembrane region" description="Helical" evidence="1">
    <location>
        <begin position="6"/>
        <end position="24"/>
    </location>
</feature>
<accession>A0A1M5XQ29</accession>